<organism evidence="2 3">
    <name type="scientific">Musa acuminata subsp. malaccensis</name>
    <name type="common">Wild banana</name>
    <name type="synonym">Musa malaccensis</name>
    <dbReference type="NCBI Taxonomy" id="214687"/>
    <lineage>
        <taxon>Eukaryota</taxon>
        <taxon>Viridiplantae</taxon>
        <taxon>Streptophyta</taxon>
        <taxon>Embryophyta</taxon>
        <taxon>Tracheophyta</taxon>
        <taxon>Spermatophyta</taxon>
        <taxon>Magnoliopsida</taxon>
        <taxon>Liliopsida</taxon>
        <taxon>Zingiberales</taxon>
        <taxon>Musaceae</taxon>
        <taxon>Musa</taxon>
    </lineage>
</organism>
<reference evidence="1" key="1">
    <citation type="submission" date="2021-03" db="EMBL/GenBank/DDBJ databases">
        <authorList>
            <consortium name="Genoscope - CEA"/>
            <person name="William W."/>
        </authorList>
    </citation>
    <scope>NUCLEOTIDE SEQUENCE</scope>
    <source>
        <strain evidence="1">Doubled-haploid Pahang</strain>
    </source>
</reference>
<gene>
    <name evidence="1" type="ORF">GSMUA_309920.1</name>
</gene>
<dbReference type="InterPro" id="IPR044509">
    <property type="entry name" value="RIC2/4"/>
</dbReference>
<keyword evidence="3" id="KW-1185">Reference proteome</keyword>
<evidence type="ECO:0000313" key="3">
    <source>
        <dbReference type="Proteomes" id="UP000012960"/>
    </source>
</evidence>
<sequence>MQSTGKLKNSLTAGFEKLIKSLSQYFVLYQGEDKEVGMEIGFLTDVEHAAPIGREGFDSPEFLSFSLKQFELAMVAHVGASPTHGPHEVLLT</sequence>
<protein>
    <submittedName>
        <fullName evidence="1">(wild Malaysian banana) hypothetical protein</fullName>
    </submittedName>
</protein>
<accession>A0A804KTG0</accession>
<name>A0A804KTG0_MUSAM</name>
<evidence type="ECO:0000313" key="2">
    <source>
        <dbReference type="EnsemblPlants" id="Ma10_p06990.1"/>
    </source>
</evidence>
<dbReference type="AlphaFoldDB" id="A0A804KTG0"/>
<dbReference type="Gramene" id="Ma10_t06990.1">
    <property type="protein sequence ID" value="Ma10_p06990.1"/>
    <property type="gene ID" value="Ma10_g06990"/>
</dbReference>
<dbReference type="EMBL" id="HG996476">
    <property type="protein sequence ID" value="CAG1852766.1"/>
    <property type="molecule type" value="Genomic_DNA"/>
</dbReference>
<dbReference type="Proteomes" id="UP000012960">
    <property type="component" value="Unplaced"/>
</dbReference>
<dbReference type="PANTHER" id="PTHR46931:SF14">
    <property type="entry name" value="CRIB DOMAIN-CONTAINING PROTEIN RIC2"/>
    <property type="match status" value="1"/>
</dbReference>
<dbReference type="PANTHER" id="PTHR46931">
    <property type="entry name" value="CRIB DOMAIN-CONTAINING PROTEIN RIC2"/>
    <property type="match status" value="1"/>
</dbReference>
<reference evidence="2" key="2">
    <citation type="submission" date="2021-05" db="UniProtKB">
        <authorList>
            <consortium name="EnsemblPlants"/>
        </authorList>
    </citation>
    <scope>IDENTIFICATION</scope>
    <source>
        <strain evidence="2">subsp. malaccensis</strain>
    </source>
</reference>
<proteinExistence type="predicted"/>
<dbReference type="EnsemblPlants" id="Ma10_t06990.1">
    <property type="protein sequence ID" value="Ma10_p06990.1"/>
    <property type="gene ID" value="Ma10_g06990"/>
</dbReference>
<dbReference type="InParanoid" id="A0A804KTG0"/>
<evidence type="ECO:0000313" key="1">
    <source>
        <dbReference type="EMBL" id="CAG1852766.1"/>
    </source>
</evidence>